<evidence type="ECO:0000313" key="6">
    <source>
        <dbReference type="Proteomes" id="UP001589833"/>
    </source>
</evidence>
<dbReference type="InterPro" id="IPR000524">
    <property type="entry name" value="Tscrpt_reg_HTH_GntR"/>
</dbReference>
<gene>
    <name evidence="5" type="ORF">ACFFH4_20740</name>
</gene>
<keyword evidence="3" id="KW-0804">Transcription</keyword>
<evidence type="ECO:0000313" key="5">
    <source>
        <dbReference type="EMBL" id="MFC0561373.1"/>
    </source>
</evidence>
<dbReference type="RefSeq" id="WP_273846556.1">
    <property type="nucleotide sequence ID" value="NZ_JAQQWT010000018.1"/>
</dbReference>
<dbReference type="CDD" id="cd07377">
    <property type="entry name" value="WHTH_GntR"/>
    <property type="match status" value="1"/>
</dbReference>
<keyword evidence="6" id="KW-1185">Reference proteome</keyword>
<name>A0ABV6NKT6_9BACI</name>
<dbReference type="Gene3D" id="1.10.10.10">
    <property type="entry name" value="Winged helix-like DNA-binding domain superfamily/Winged helix DNA-binding domain"/>
    <property type="match status" value="1"/>
</dbReference>
<reference evidence="5 6" key="1">
    <citation type="submission" date="2024-09" db="EMBL/GenBank/DDBJ databases">
        <authorList>
            <person name="Sun Q."/>
            <person name="Mori K."/>
        </authorList>
    </citation>
    <scope>NUCLEOTIDE SEQUENCE [LARGE SCALE GENOMIC DNA]</scope>
    <source>
        <strain evidence="5 6">NCAIM B.02301</strain>
    </source>
</reference>
<dbReference type="SUPFAM" id="SSF46785">
    <property type="entry name" value="Winged helix' DNA-binding domain"/>
    <property type="match status" value="1"/>
</dbReference>
<dbReference type="InterPro" id="IPR008920">
    <property type="entry name" value="TF_FadR/GntR_C"/>
</dbReference>
<dbReference type="SUPFAM" id="SSF48008">
    <property type="entry name" value="GntR ligand-binding domain-like"/>
    <property type="match status" value="1"/>
</dbReference>
<dbReference type="PANTHER" id="PTHR43537">
    <property type="entry name" value="TRANSCRIPTIONAL REGULATOR, GNTR FAMILY"/>
    <property type="match status" value="1"/>
</dbReference>
<dbReference type="EMBL" id="JBHLTR010000056">
    <property type="protein sequence ID" value="MFC0561373.1"/>
    <property type="molecule type" value="Genomic_DNA"/>
</dbReference>
<dbReference type="SMART" id="SM00895">
    <property type="entry name" value="FCD"/>
    <property type="match status" value="1"/>
</dbReference>
<dbReference type="PANTHER" id="PTHR43537:SF51">
    <property type="entry name" value="HTH-TYPE TRANSCRIPTIONAL REGULATOR LGOR-RELATED"/>
    <property type="match status" value="1"/>
</dbReference>
<dbReference type="PROSITE" id="PS50949">
    <property type="entry name" value="HTH_GNTR"/>
    <property type="match status" value="1"/>
</dbReference>
<evidence type="ECO:0000256" key="3">
    <source>
        <dbReference type="ARBA" id="ARBA00023163"/>
    </source>
</evidence>
<comment type="caution">
    <text evidence="5">The sequence shown here is derived from an EMBL/GenBank/DDBJ whole genome shotgun (WGS) entry which is preliminary data.</text>
</comment>
<dbReference type="InterPro" id="IPR011711">
    <property type="entry name" value="GntR_C"/>
</dbReference>
<keyword evidence="2" id="KW-0238">DNA-binding</keyword>
<sequence>MTVIDFSNKKNTSMGTKVYEFLKKEIVSLQMPPGKSISENETAERLQVSRTPVREAFLRLSQEDLVTVFPQKGSFVSLINLDHLEETRFMREHLEVATAQLACEFFTEKGFQLITANLEKQEKCNREKNYKEFYDLDDEFHSIIFRECNKTRIWSVLQTMMSINFNRMRFLSLSENLNTDILIAQHHEIVDAIRAKDKVRVEKVVREHLNIVVIDRQELIKRYPDFFRVITPN</sequence>
<keyword evidence="1" id="KW-0805">Transcription regulation</keyword>
<dbReference type="Pfam" id="PF00392">
    <property type="entry name" value="GntR"/>
    <property type="match status" value="1"/>
</dbReference>
<evidence type="ECO:0000256" key="1">
    <source>
        <dbReference type="ARBA" id="ARBA00023015"/>
    </source>
</evidence>
<dbReference type="InterPro" id="IPR036388">
    <property type="entry name" value="WH-like_DNA-bd_sf"/>
</dbReference>
<dbReference type="Pfam" id="PF07729">
    <property type="entry name" value="FCD"/>
    <property type="match status" value="1"/>
</dbReference>
<evidence type="ECO:0000259" key="4">
    <source>
        <dbReference type="PROSITE" id="PS50949"/>
    </source>
</evidence>
<dbReference type="Gene3D" id="1.20.120.530">
    <property type="entry name" value="GntR ligand-binding domain-like"/>
    <property type="match status" value="1"/>
</dbReference>
<dbReference type="Proteomes" id="UP001589833">
    <property type="component" value="Unassembled WGS sequence"/>
</dbReference>
<dbReference type="SMART" id="SM00345">
    <property type="entry name" value="HTH_GNTR"/>
    <property type="match status" value="1"/>
</dbReference>
<organism evidence="5 6">
    <name type="scientific">Halalkalibacter alkalisediminis</name>
    <dbReference type="NCBI Taxonomy" id="935616"/>
    <lineage>
        <taxon>Bacteria</taxon>
        <taxon>Bacillati</taxon>
        <taxon>Bacillota</taxon>
        <taxon>Bacilli</taxon>
        <taxon>Bacillales</taxon>
        <taxon>Bacillaceae</taxon>
        <taxon>Halalkalibacter</taxon>
    </lineage>
</organism>
<dbReference type="InterPro" id="IPR036390">
    <property type="entry name" value="WH_DNA-bd_sf"/>
</dbReference>
<proteinExistence type="predicted"/>
<feature type="domain" description="HTH gntR-type" evidence="4">
    <location>
        <begin position="12"/>
        <end position="79"/>
    </location>
</feature>
<protein>
    <submittedName>
        <fullName evidence="5">GntR family transcriptional regulator</fullName>
    </submittedName>
</protein>
<evidence type="ECO:0000256" key="2">
    <source>
        <dbReference type="ARBA" id="ARBA00023125"/>
    </source>
</evidence>
<accession>A0ABV6NKT6</accession>